<sequence>MKNTLDHWIQGVFFMGEIFAPYVSISVQKVIKAVFNLSVWYFLW</sequence>
<evidence type="ECO:0000313" key="2">
    <source>
        <dbReference type="Proteomes" id="UP000185829"/>
    </source>
</evidence>
<reference evidence="1 2" key="1">
    <citation type="submission" date="2017-01" db="EMBL/GenBank/DDBJ databases">
        <authorList>
            <person name="Varghese N."/>
            <person name="Submissions S."/>
        </authorList>
    </citation>
    <scope>NUCLEOTIDE SEQUENCE [LARGE SCALE GENOMIC DNA]</scope>
    <source>
        <strain evidence="1 2">RUG2-6</strain>
    </source>
</reference>
<name>A0A9X8RDG8_9BACI</name>
<accession>A0A9X8RDG8</accession>
<gene>
    <name evidence="1" type="ORF">SAMN05878482_108186</name>
</gene>
<organism evidence="1 2">
    <name type="scientific">Peribacillus simplex</name>
    <dbReference type="NCBI Taxonomy" id="1478"/>
    <lineage>
        <taxon>Bacteria</taxon>
        <taxon>Bacillati</taxon>
        <taxon>Bacillota</taxon>
        <taxon>Bacilli</taxon>
        <taxon>Bacillales</taxon>
        <taxon>Bacillaceae</taxon>
        <taxon>Peribacillus</taxon>
    </lineage>
</organism>
<dbReference type="AlphaFoldDB" id="A0A9X8RDG8"/>
<evidence type="ECO:0000313" key="1">
    <source>
        <dbReference type="EMBL" id="SIR99714.1"/>
    </source>
</evidence>
<proteinExistence type="predicted"/>
<dbReference type="Proteomes" id="UP000185829">
    <property type="component" value="Unassembled WGS sequence"/>
</dbReference>
<dbReference type="EMBL" id="FTMX01000008">
    <property type="protein sequence ID" value="SIR99714.1"/>
    <property type="molecule type" value="Genomic_DNA"/>
</dbReference>
<comment type="caution">
    <text evidence="1">The sequence shown here is derived from an EMBL/GenBank/DDBJ whole genome shotgun (WGS) entry which is preliminary data.</text>
</comment>
<protein>
    <submittedName>
        <fullName evidence="1">Uncharacterized protein</fullName>
    </submittedName>
</protein>